<reference evidence="1 2" key="1">
    <citation type="submission" date="2015-06" db="EMBL/GenBank/DDBJ databases">
        <authorList>
            <person name="Zeng Y."/>
            <person name="Huang Y."/>
        </authorList>
    </citation>
    <scope>NUCLEOTIDE SEQUENCE [LARGE SCALE GENOMIC DNA]</scope>
    <source>
        <strain evidence="1 2">PQ-2</strain>
    </source>
</reference>
<dbReference type="EMBL" id="CP011770">
    <property type="protein sequence ID" value="AKM10105.1"/>
    <property type="molecule type" value="Genomic_DNA"/>
</dbReference>
<dbReference type="RefSeq" id="WP_047820783.1">
    <property type="nucleotide sequence ID" value="NZ_CP011770.1"/>
</dbReference>
<sequence length="70" mass="7876">MHYMLVFDGKDGEPGKAIEFDAQDAAGALIHAHREAPDRSATLWEGERELCKIRRTENAGVELWQVLPLD</sequence>
<dbReference type="AlphaFoldDB" id="A0A0G3XF19"/>
<gene>
    <name evidence="1" type="ORF">AB433_09170</name>
</gene>
<evidence type="ECO:0000313" key="1">
    <source>
        <dbReference type="EMBL" id="AKM10105.1"/>
    </source>
</evidence>
<evidence type="ECO:0000313" key="2">
    <source>
        <dbReference type="Proteomes" id="UP000035287"/>
    </source>
</evidence>
<accession>A0A0G3XF19</accession>
<dbReference type="OrthoDB" id="7433294at2"/>
<keyword evidence="2" id="KW-1185">Reference proteome</keyword>
<dbReference type="PATRIC" id="fig|1348774.3.peg.1924"/>
<dbReference type="KEGG" id="cna:AB433_09170"/>
<name>A0A0G3XF19_9SPHN</name>
<proteinExistence type="predicted"/>
<organism evidence="1 2">
    <name type="scientific">Croceicoccus naphthovorans</name>
    <dbReference type="NCBI Taxonomy" id="1348774"/>
    <lineage>
        <taxon>Bacteria</taxon>
        <taxon>Pseudomonadati</taxon>
        <taxon>Pseudomonadota</taxon>
        <taxon>Alphaproteobacteria</taxon>
        <taxon>Sphingomonadales</taxon>
        <taxon>Erythrobacteraceae</taxon>
        <taxon>Croceicoccus</taxon>
    </lineage>
</organism>
<dbReference type="Proteomes" id="UP000035287">
    <property type="component" value="Chromosome"/>
</dbReference>
<protein>
    <submittedName>
        <fullName evidence="1">Uncharacterized protein</fullName>
    </submittedName>
</protein>